<organism evidence="10 11">
    <name type="scientific">Uliginosibacterium silvisoli</name>
    <dbReference type="NCBI Taxonomy" id="3114758"/>
    <lineage>
        <taxon>Bacteria</taxon>
        <taxon>Pseudomonadati</taxon>
        <taxon>Pseudomonadota</taxon>
        <taxon>Betaproteobacteria</taxon>
        <taxon>Rhodocyclales</taxon>
        <taxon>Zoogloeaceae</taxon>
        <taxon>Uliginosibacterium</taxon>
    </lineage>
</organism>
<dbReference type="GO" id="GO:0003984">
    <property type="term" value="F:acetolactate synthase activity"/>
    <property type="evidence" value="ECO:0007669"/>
    <property type="project" value="UniProtKB-EC"/>
</dbReference>
<dbReference type="InterPro" id="IPR045865">
    <property type="entry name" value="ACT-like_dom_sf"/>
</dbReference>
<comment type="similarity">
    <text evidence="3">Belongs to the acetolactate synthase small subunit family.</text>
</comment>
<accession>A0ABU6K7X1</accession>
<dbReference type="NCBIfam" id="NF006036">
    <property type="entry name" value="PRK08178.1"/>
    <property type="match status" value="1"/>
</dbReference>
<comment type="subunit">
    <text evidence="4">Dimer of large and small chains.</text>
</comment>
<dbReference type="InterPro" id="IPR002912">
    <property type="entry name" value="ACT_dom"/>
</dbReference>
<dbReference type="CDD" id="cd04878">
    <property type="entry name" value="ACT_AHAS"/>
    <property type="match status" value="1"/>
</dbReference>
<evidence type="ECO:0000256" key="4">
    <source>
        <dbReference type="ARBA" id="ARBA00011744"/>
    </source>
</evidence>
<sequence>MSSAIAMEVKDATANDGGFAKAVLELTVRNHPGVMSHVSGLFARRAFNVEGILCMPVGDGTQSRIWLLVREDERLPQMVSQVAKLEDVLSVSRHGANHRVFEQLESFFA</sequence>
<gene>
    <name evidence="10" type="primary">ilvN</name>
    <name evidence="10" type="ORF">VVD49_19675</name>
</gene>
<evidence type="ECO:0000256" key="6">
    <source>
        <dbReference type="ARBA" id="ARBA00022605"/>
    </source>
</evidence>
<dbReference type="EC" id="2.2.1.6" evidence="5"/>
<name>A0ABU6K7X1_9RHOO</name>
<evidence type="ECO:0000313" key="10">
    <source>
        <dbReference type="EMBL" id="MEC5387963.1"/>
    </source>
</evidence>
<dbReference type="Pfam" id="PF22629">
    <property type="entry name" value="ACT_AHAS_ss"/>
    <property type="match status" value="1"/>
</dbReference>
<comment type="catalytic activity">
    <reaction evidence="8">
        <text>2 pyruvate + H(+) = (2S)-2-acetolactate + CO2</text>
        <dbReference type="Rhea" id="RHEA:25249"/>
        <dbReference type="ChEBI" id="CHEBI:15361"/>
        <dbReference type="ChEBI" id="CHEBI:15378"/>
        <dbReference type="ChEBI" id="CHEBI:16526"/>
        <dbReference type="ChEBI" id="CHEBI:58476"/>
        <dbReference type="EC" id="2.2.1.6"/>
    </reaction>
</comment>
<keyword evidence="6" id="KW-0028">Amino-acid biosynthesis</keyword>
<feature type="domain" description="ACT" evidence="9">
    <location>
        <begin position="23"/>
        <end position="96"/>
    </location>
</feature>
<keyword evidence="7" id="KW-0100">Branched-chain amino acid biosynthesis</keyword>
<dbReference type="InterPro" id="IPR004789">
    <property type="entry name" value="Acetalactate_synth_ssu"/>
</dbReference>
<comment type="caution">
    <text evidence="10">The sequence shown here is derived from an EMBL/GenBank/DDBJ whole genome shotgun (WGS) entry which is preliminary data.</text>
</comment>
<dbReference type="PROSITE" id="PS51671">
    <property type="entry name" value="ACT"/>
    <property type="match status" value="1"/>
</dbReference>
<evidence type="ECO:0000256" key="8">
    <source>
        <dbReference type="ARBA" id="ARBA00048670"/>
    </source>
</evidence>
<proteinExistence type="inferred from homology"/>
<dbReference type="PANTHER" id="PTHR30239">
    <property type="entry name" value="ACETOLACTATE SYNTHASE SMALL SUBUNIT"/>
    <property type="match status" value="1"/>
</dbReference>
<comment type="pathway">
    <text evidence="1">Amino-acid biosynthesis; L-isoleucine biosynthesis; L-isoleucine from 2-oxobutanoate: step 1/4.</text>
</comment>
<keyword evidence="11" id="KW-1185">Reference proteome</keyword>
<evidence type="ECO:0000256" key="7">
    <source>
        <dbReference type="ARBA" id="ARBA00023304"/>
    </source>
</evidence>
<dbReference type="EMBL" id="JAYXHS010000004">
    <property type="protein sequence ID" value="MEC5387963.1"/>
    <property type="molecule type" value="Genomic_DNA"/>
</dbReference>
<dbReference type="Gene3D" id="3.30.70.260">
    <property type="match status" value="1"/>
</dbReference>
<reference evidence="10 11" key="1">
    <citation type="submission" date="2024-01" db="EMBL/GenBank/DDBJ databases">
        <title>Uliginosibacterium soil sp. nov.</title>
        <authorList>
            <person name="Lv Y."/>
        </authorList>
    </citation>
    <scope>NUCLEOTIDE SEQUENCE [LARGE SCALE GENOMIC DNA]</scope>
    <source>
        <strain evidence="10 11">H3</strain>
    </source>
</reference>
<dbReference type="InterPro" id="IPR054480">
    <property type="entry name" value="AHAS_small-like_ACT"/>
</dbReference>
<dbReference type="SUPFAM" id="SSF55021">
    <property type="entry name" value="ACT-like"/>
    <property type="match status" value="1"/>
</dbReference>
<protein>
    <recommendedName>
        <fullName evidence="5">acetolactate synthase</fullName>
        <ecNumber evidence="5">2.2.1.6</ecNumber>
    </recommendedName>
</protein>
<dbReference type="RefSeq" id="WP_327600935.1">
    <property type="nucleotide sequence ID" value="NZ_JAYXHS010000004.1"/>
</dbReference>
<dbReference type="PANTHER" id="PTHR30239:SF4">
    <property type="entry name" value="ACETOLACTATE SYNTHASE ISOZYME 1 SMALL SUBUNIT"/>
    <property type="match status" value="1"/>
</dbReference>
<dbReference type="Proteomes" id="UP001331561">
    <property type="component" value="Unassembled WGS sequence"/>
</dbReference>
<keyword evidence="10" id="KW-0808">Transferase</keyword>
<evidence type="ECO:0000256" key="2">
    <source>
        <dbReference type="ARBA" id="ARBA00005025"/>
    </source>
</evidence>
<comment type="pathway">
    <text evidence="2">Amino-acid biosynthesis; L-valine biosynthesis; L-valine from pyruvate: step 1/4.</text>
</comment>
<evidence type="ECO:0000256" key="1">
    <source>
        <dbReference type="ARBA" id="ARBA00004974"/>
    </source>
</evidence>
<evidence type="ECO:0000256" key="5">
    <source>
        <dbReference type="ARBA" id="ARBA00013145"/>
    </source>
</evidence>
<evidence type="ECO:0000313" key="11">
    <source>
        <dbReference type="Proteomes" id="UP001331561"/>
    </source>
</evidence>
<dbReference type="InterPro" id="IPR039557">
    <property type="entry name" value="AHAS_ACT"/>
</dbReference>
<evidence type="ECO:0000256" key="3">
    <source>
        <dbReference type="ARBA" id="ARBA00006341"/>
    </source>
</evidence>
<evidence type="ECO:0000259" key="9">
    <source>
        <dbReference type="PROSITE" id="PS51671"/>
    </source>
</evidence>